<dbReference type="GO" id="GO:0031380">
    <property type="term" value="C:nuclear RNA-directed RNA polymerase complex"/>
    <property type="evidence" value="ECO:0007669"/>
    <property type="project" value="TreeGrafter"/>
</dbReference>
<gene>
    <name evidence="3" type="ORF">GPM918_LOCUS17758</name>
    <name evidence="4" type="ORF">SRO942_LOCUS17757</name>
</gene>
<dbReference type="GO" id="GO:0030422">
    <property type="term" value="P:siRNA processing"/>
    <property type="evidence" value="ECO:0007669"/>
    <property type="project" value="TreeGrafter"/>
</dbReference>
<evidence type="ECO:0000313" key="4">
    <source>
        <dbReference type="EMBL" id="CAF3846738.1"/>
    </source>
</evidence>
<sequence length="437" mass="51223">MARRCNTKKSCQNSVELKDIKCKFGALLSLSKFFSHVLHSPNDENNDEQQQKWHLVIKNEEILLNLLTTTKNRLDLQFVIPLSQLHREILISESDDSKNIILSCHVSIEVRNHPKNDCGRLFGDNDLSCRLGRCNDLLITFGNKNDADKFLNYLKSALKECSFCSSEVLVEPANHLHERETRQTPFSIANSINHYLYPYKSYKSLYSMYMLNSLGYVFEDKYRTIKELRRTMKHLAEQCDKTFYELAVIAYKCLKNNHCLDLTEIFDENKFQEMKQRERTTEGYKVARVIVTPMRIIVEPMETVIGHRLLRREDLGDKEKFLLVYFKDEYGKYLSDSSNLLSYYENSILKRGIDLCQKKYFLFGANNSQIKEKSYWFYQCESNEKIIAIQQQLGHFEKIKNLATYISRVGQWFTKTKPTGKLQKIAGNSLCEVQDEK</sequence>
<proteinExistence type="inferred from homology"/>
<dbReference type="PANTHER" id="PTHR23079">
    <property type="entry name" value="RNA-DEPENDENT RNA POLYMERASE"/>
    <property type="match status" value="1"/>
</dbReference>
<comment type="caution">
    <text evidence="3">The sequence shown here is derived from an EMBL/GenBank/DDBJ whole genome shotgun (WGS) entry which is preliminary data.</text>
</comment>
<evidence type="ECO:0000313" key="3">
    <source>
        <dbReference type="EMBL" id="CAF1080810.1"/>
    </source>
</evidence>
<reference evidence="3" key="1">
    <citation type="submission" date="2021-02" db="EMBL/GenBank/DDBJ databases">
        <authorList>
            <person name="Nowell W R."/>
        </authorList>
    </citation>
    <scope>NUCLEOTIDE SEQUENCE</scope>
</reference>
<dbReference type="EMBL" id="CAJNOQ010004968">
    <property type="protein sequence ID" value="CAF1080810.1"/>
    <property type="molecule type" value="Genomic_DNA"/>
</dbReference>
<dbReference type="GO" id="GO:0003968">
    <property type="term" value="F:RNA-directed RNA polymerase activity"/>
    <property type="evidence" value="ECO:0007669"/>
    <property type="project" value="UniProtKB-KW"/>
</dbReference>
<accession>A0A814MNN2</accession>
<keyword evidence="5" id="KW-1185">Reference proteome</keyword>
<dbReference type="InterPro" id="IPR007855">
    <property type="entry name" value="RDRP"/>
</dbReference>
<dbReference type="EMBL" id="CAJOBC010004969">
    <property type="protein sequence ID" value="CAF3846738.1"/>
    <property type="molecule type" value="Genomic_DNA"/>
</dbReference>
<comment type="similarity">
    <text evidence="1">Belongs to the RdRP family.</text>
</comment>
<dbReference type="EC" id="2.7.7.48" evidence="1"/>
<dbReference type="PANTHER" id="PTHR23079:SF55">
    <property type="entry name" value="RNA-DIRECTED RNA POLYMERASE"/>
    <property type="match status" value="1"/>
</dbReference>
<dbReference type="InterPro" id="IPR057596">
    <property type="entry name" value="RDRP_core"/>
</dbReference>
<name>A0A814MNN2_9BILA</name>
<keyword evidence="1" id="KW-0694">RNA-binding</keyword>
<keyword evidence="1" id="KW-0548">Nucleotidyltransferase</keyword>
<keyword evidence="1" id="KW-0808">Transferase</keyword>
<evidence type="ECO:0000313" key="5">
    <source>
        <dbReference type="Proteomes" id="UP000663829"/>
    </source>
</evidence>
<organism evidence="3 5">
    <name type="scientific">Didymodactylos carnosus</name>
    <dbReference type="NCBI Taxonomy" id="1234261"/>
    <lineage>
        <taxon>Eukaryota</taxon>
        <taxon>Metazoa</taxon>
        <taxon>Spiralia</taxon>
        <taxon>Gnathifera</taxon>
        <taxon>Rotifera</taxon>
        <taxon>Eurotatoria</taxon>
        <taxon>Bdelloidea</taxon>
        <taxon>Philodinida</taxon>
        <taxon>Philodinidae</taxon>
        <taxon>Didymodactylos</taxon>
    </lineage>
</organism>
<protein>
    <recommendedName>
        <fullName evidence="1">RNA-dependent RNA polymerase</fullName>
        <ecNumber evidence="1">2.7.7.48</ecNumber>
    </recommendedName>
</protein>
<dbReference type="OrthoDB" id="6513042at2759"/>
<feature type="domain" description="RDRP core" evidence="2">
    <location>
        <begin position="291"/>
        <end position="421"/>
    </location>
</feature>
<dbReference type="Proteomes" id="UP000663829">
    <property type="component" value="Unassembled WGS sequence"/>
</dbReference>
<dbReference type="GO" id="GO:0003723">
    <property type="term" value="F:RNA binding"/>
    <property type="evidence" value="ECO:0007669"/>
    <property type="project" value="UniProtKB-KW"/>
</dbReference>
<dbReference type="Proteomes" id="UP000681722">
    <property type="component" value="Unassembled WGS sequence"/>
</dbReference>
<keyword evidence="1" id="KW-0696">RNA-directed RNA polymerase</keyword>
<dbReference type="Pfam" id="PF05183">
    <property type="entry name" value="RdRP"/>
    <property type="match status" value="1"/>
</dbReference>
<evidence type="ECO:0000259" key="2">
    <source>
        <dbReference type="Pfam" id="PF05183"/>
    </source>
</evidence>
<comment type="catalytic activity">
    <reaction evidence="1">
        <text>RNA(n) + a ribonucleoside 5'-triphosphate = RNA(n+1) + diphosphate</text>
        <dbReference type="Rhea" id="RHEA:21248"/>
        <dbReference type="Rhea" id="RHEA-COMP:14527"/>
        <dbReference type="Rhea" id="RHEA-COMP:17342"/>
        <dbReference type="ChEBI" id="CHEBI:33019"/>
        <dbReference type="ChEBI" id="CHEBI:61557"/>
        <dbReference type="ChEBI" id="CHEBI:140395"/>
        <dbReference type="EC" id="2.7.7.48"/>
    </reaction>
</comment>
<evidence type="ECO:0000256" key="1">
    <source>
        <dbReference type="RuleBase" id="RU363098"/>
    </source>
</evidence>
<dbReference type="AlphaFoldDB" id="A0A814MNN2"/>